<name>A0A3D8J2U8_9HELI</name>
<dbReference type="RefSeq" id="WP_115569028.1">
    <property type="nucleotide sequence ID" value="NZ_NXLV01000002.1"/>
</dbReference>
<evidence type="ECO:0000313" key="2">
    <source>
        <dbReference type="Proteomes" id="UP000257045"/>
    </source>
</evidence>
<protein>
    <recommendedName>
        <fullName evidence="3">Outer membrane beta-barrel protein</fullName>
    </recommendedName>
</protein>
<comment type="caution">
    <text evidence="1">The sequence shown here is derived from an EMBL/GenBank/DDBJ whole genome shotgun (WGS) entry which is preliminary data.</text>
</comment>
<dbReference type="AlphaFoldDB" id="A0A3D8J2U8"/>
<keyword evidence="2" id="KW-1185">Reference proteome</keyword>
<dbReference type="OrthoDB" id="5330920at2"/>
<gene>
    <name evidence="1" type="ORF">CQA58_01895</name>
</gene>
<accession>A0A3D8J2U8</accession>
<evidence type="ECO:0000313" key="1">
    <source>
        <dbReference type="EMBL" id="RDU71818.1"/>
    </source>
</evidence>
<sequence>MIKRSLFYLACLLCVIGNAEELESSPLSSSSEIGKWREFVGVNVGAGLYDIGLGYIFWLNTRLAGYAPSRAFGGNIAITTGKQKYTYEKVGWRYLFALRADYMNGWKYRSDEKNFYLKSGWGLNATFAIDGLFDFVRENNSSFGMILGVGFELFDLKVINTDSKNAWSVTTPLAGSFRLGFKGQFDKNVVDLILSIPYAGGISISGRLGTHIITSSTLTLGYKYLF</sequence>
<proteinExistence type="predicted"/>
<reference evidence="1 2" key="1">
    <citation type="submission" date="2018-04" db="EMBL/GenBank/DDBJ databases">
        <title>Novel Campyloabacter and Helicobacter Species and Strains.</title>
        <authorList>
            <person name="Mannion A.J."/>
            <person name="Shen Z."/>
            <person name="Fox J.G."/>
        </authorList>
    </citation>
    <scope>NUCLEOTIDE SEQUENCE [LARGE SCALE GENOMIC DNA]</scope>
    <source>
        <strain evidence="1 2">MIT 04-9366</strain>
    </source>
</reference>
<evidence type="ECO:0008006" key="3">
    <source>
        <dbReference type="Google" id="ProtNLM"/>
    </source>
</evidence>
<organism evidence="1 2">
    <name type="scientific">Helicobacter brantae</name>
    <dbReference type="NCBI Taxonomy" id="375927"/>
    <lineage>
        <taxon>Bacteria</taxon>
        <taxon>Pseudomonadati</taxon>
        <taxon>Campylobacterota</taxon>
        <taxon>Epsilonproteobacteria</taxon>
        <taxon>Campylobacterales</taxon>
        <taxon>Helicobacteraceae</taxon>
        <taxon>Helicobacter</taxon>
    </lineage>
</organism>
<dbReference type="Proteomes" id="UP000257045">
    <property type="component" value="Unassembled WGS sequence"/>
</dbReference>
<dbReference type="EMBL" id="NXLV01000002">
    <property type="protein sequence ID" value="RDU71818.1"/>
    <property type="molecule type" value="Genomic_DNA"/>
</dbReference>